<organism evidence="1 2">
    <name type="scientific">Virgibacillus oceani</name>
    <dbReference type="NCBI Taxonomy" id="1479511"/>
    <lineage>
        <taxon>Bacteria</taxon>
        <taxon>Bacillati</taxon>
        <taxon>Bacillota</taxon>
        <taxon>Bacilli</taxon>
        <taxon>Bacillales</taxon>
        <taxon>Bacillaceae</taxon>
        <taxon>Virgibacillus</taxon>
    </lineage>
</organism>
<gene>
    <name evidence="1" type="ORF">GCM10011398_18620</name>
</gene>
<accession>A0A917M341</accession>
<reference evidence="1" key="2">
    <citation type="submission" date="2020-09" db="EMBL/GenBank/DDBJ databases">
        <authorList>
            <person name="Sun Q."/>
            <person name="Zhou Y."/>
        </authorList>
    </citation>
    <scope>NUCLEOTIDE SEQUENCE</scope>
    <source>
        <strain evidence="1">CGMCC 1.12754</strain>
    </source>
</reference>
<dbReference type="AlphaFoldDB" id="A0A917M341"/>
<reference evidence="1" key="1">
    <citation type="journal article" date="2014" name="Int. J. Syst. Evol. Microbiol.">
        <title>Complete genome sequence of Corynebacterium casei LMG S-19264T (=DSM 44701T), isolated from a smear-ripened cheese.</title>
        <authorList>
            <consortium name="US DOE Joint Genome Institute (JGI-PGF)"/>
            <person name="Walter F."/>
            <person name="Albersmeier A."/>
            <person name="Kalinowski J."/>
            <person name="Ruckert C."/>
        </authorList>
    </citation>
    <scope>NUCLEOTIDE SEQUENCE</scope>
    <source>
        <strain evidence="1">CGMCC 1.12754</strain>
    </source>
</reference>
<sequence>MERVFNIIKAEDFNFALTNLLIDLYSSQYEKYFDELFLDENEINKLTDEELDKLTKVAAIIEYVGNRQPRAKLYDWIYSASLKLEEPYVPGAPKESVARIKRIFSAPKEFSLRNVFFDEKTLKPV</sequence>
<evidence type="ECO:0000313" key="2">
    <source>
        <dbReference type="Proteomes" id="UP000622860"/>
    </source>
</evidence>
<dbReference type="RefSeq" id="WP_188455117.1">
    <property type="nucleotide sequence ID" value="NZ_BMFR01000006.1"/>
</dbReference>
<name>A0A917M341_9BACI</name>
<dbReference type="EMBL" id="BMFR01000006">
    <property type="protein sequence ID" value="GGG74258.1"/>
    <property type="molecule type" value="Genomic_DNA"/>
</dbReference>
<dbReference type="Proteomes" id="UP000622860">
    <property type="component" value="Unassembled WGS sequence"/>
</dbReference>
<protein>
    <submittedName>
        <fullName evidence="1">Uncharacterized protein</fullName>
    </submittedName>
</protein>
<evidence type="ECO:0000313" key="1">
    <source>
        <dbReference type="EMBL" id="GGG74258.1"/>
    </source>
</evidence>
<keyword evidence="2" id="KW-1185">Reference proteome</keyword>
<proteinExistence type="predicted"/>
<comment type="caution">
    <text evidence="1">The sequence shown here is derived from an EMBL/GenBank/DDBJ whole genome shotgun (WGS) entry which is preliminary data.</text>
</comment>